<accession>A0AAW1DMQ5</accession>
<sequence>MQKVASEYLQSLLRYRSKFATDIQTDGKFFIAFLESGTLKTNISAEKSIC</sequence>
<evidence type="ECO:0000313" key="1">
    <source>
        <dbReference type="EMBL" id="KAK9511997.1"/>
    </source>
</evidence>
<proteinExistence type="predicted"/>
<evidence type="ECO:0000313" key="2">
    <source>
        <dbReference type="EMBL" id="KAK9512026.1"/>
    </source>
</evidence>
<gene>
    <name evidence="1" type="ORF">O3M35_000544</name>
    <name evidence="2" type="ORF">O3M35_000554</name>
</gene>
<keyword evidence="3" id="KW-1185">Reference proteome</keyword>
<organism evidence="2 3">
    <name type="scientific">Rhynocoris fuscipes</name>
    <dbReference type="NCBI Taxonomy" id="488301"/>
    <lineage>
        <taxon>Eukaryota</taxon>
        <taxon>Metazoa</taxon>
        <taxon>Ecdysozoa</taxon>
        <taxon>Arthropoda</taxon>
        <taxon>Hexapoda</taxon>
        <taxon>Insecta</taxon>
        <taxon>Pterygota</taxon>
        <taxon>Neoptera</taxon>
        <taxon>Paraneoptera</taxon>
        <taxon>Hemiptera</taxon>
        <taxon>Heteroptera</taxon>
        <taxon>Panheteroptera</taxon>
        <taxon>Cimicomorpha</taxon>
        <taxon>Reduviidae</taxon>
        <taxon>Harpactorinae</taxon>
        <taxon>Harpactorini</taxon>
        <taxon>Rhynocoris</taxon>
    </lineage>
</organism>
<evidence type="ECO:0000313" key="3">
    <source>
        <dbReference type="Proteomes" id="UP001461498"/>
    </source>
</evidence>
<protein>
    <submittedName>
        <fullName evidence="2">Uncharacterized protein</fullName>
    </submittedName>
</protein>
<reference evidence="2 3" key="1">
    <citation type="submission" date="2022-12" db="EMBL/GenBank/DDBJ databases">
        <title>Chromosome-level genome assembly of true bugs.</title>
        <authorList>
            <person name="Ma L."/>
            <person name="Li H."/>
        </authorList>
    </citation>
    <scope>NUCLEOTIDE SEQUENCE [LARGE SCALE GENOMIC DNA]</scope>
    <source>
        <strain evidence="2">Lab_2022b</strain>
    </source>
</reference>
<dbReference type="EMBL" id="JAPXFL010000001">
    <property type="protein sequence ID" value="KAK9511997.1"/>
    <property type="molecule type" value="Genomic_DNA"/>
</dbReference>
<dbReference type="Proteomes" id="UP001461498">
    <property type="component" value="Unassembled WGS sequence"/>
</dbReference>
<comment type="caution">
    <text evidence="2">The sequence shown here is derived from an EMBL/GenBank/DDBJ whole genome shotgun (WGS) entry which is preliminary data.</text>
</comment>
<dbReference type="EMBL" id="JAPXFL010000001">
    <property type="protein sequence ID" value="KAK9512026.1"/>
    <property type="molecule type" value="Genomic_DNA"/>
</dbReference>
<dbReference type="AlphaFoldDB" id="A0AAW1DMQ5"/>
<name>A0AAW1DMQ5_9HEMI</name>